<feature type="region of interest" description="Disordered" evidence="1">
    <location>
        <begin position="121"/>
        <end position="219"/>
    </location>
</feature>
<feature type="region of interest" description="Disordered" evidence="1">
    <location>
        <begin position="14"/>
        <end position="87"/>
    </location>
</feature>
<dbReference type="EMBL" id="KZ824421">
    <property type="protein sequence ID" value="RAL05245.1"/>
    <property type="molecule type" value="Genomic_DNA"/>
</dbReference>
<dbReference type="CDD" id="cd04301">
    <property type="entry name" value="NAT_SF"/>
    <property type="match status" value="1"/>
</dbReference>
<evidence type="ECO:0000259" key="2">
    <source>
        <dbReference type="PROSITE" id="PS51186"/>
    </source>
</evidence>
<gene>
    <name evidence="3" type="ORF">BO80DRAFT_440843</name>
</gene>
<feature type="compositionally biased region" description="Basic and acidic residues" evidence="1">
    <location>
        <begin position="202"/>
        <end position="219"/>
    </location>
</feature>
<dbReference type="InterPro" id="IPR016181">
    <property type="entry name" value="Acyl_CoA_acyltransferase"/>
</dbReference>
<evidence type="ECO:0000313" key="4">
    <source>
        <dbReference type="Proteomes" id="UP000249402"/>
    </source>
</evidence>
<dbReference type="OrthoDB" id="2129362at2759"/>
<dbReference type="GeneID" id="37226018"/>
<name>A0A395HDR6_9EURO</name>
<dbReference type="Proteomes" id="UP000249402">
    <property type="component" value="Unassembled WGS sequence"/>
</dbReference>
<evidence type="ECO:0000313" key="3">
    <source>
        <dbReference type="EMBL" id="RAL05245.1"/>
    </source>
</evidence>
<feature type="compositionally biased region" description="Basic and acidic residues" evidence="1">
    <location>
        <begin position="24"/>
        <end position="39"/>
    </location>
</feature>
<evidence type="ECO:0000256" key="1">
    <source>
        <dbReference type="SAM" id="MobiDB-lite"/>
    </source>
</evidence>
<feature type="compositionally biased region" description="Polar residues" evidence="1">
    <location>
        <begin position="157"/>
        <end position="166"/>
    </location>
</feature>
<feature type="domain" description="N-acetyltransferase" evidence="2">
    <location>
        <begin position="519"/>
        <end position="714"/>
    </location>
</feature>
<feature type="compositionally biased region" description="Polar residues" evidence="1">
    <location>
        <begin position="125"/>
        <end position="140"/>
    </location>
</feature>
<accession>A0A395HDR6</accession>
<organism evidence="3 4">
    <name type="scientific">Aspergillus ibericus CBS 121593</name>
    <dbReference type="NCBI Taxonomy" id="1448316"/>
    <lineage>
        <taxon>Eukaryota</taxon>
        <taxon>Fungi</taxon>
        <taxon>Dikarya</taxon>
        <taxon>Ascomycota</taxon>
        <taxon>Pezizomycotina</taxon>
        <taxon>Eurotiomycetes</taxon>
        <taxon>Eurotiomycetidae</taxon>
        <taxon>Eurotiales</taxon>
        <taxon>Aspergillaceae</taxon>
        <taxon>Aspergillus</taxon>
        <taxon>Aspergillus subgen. Circumdati</taxon>
    </lineage>
</organism>
<feature type="compositionally biased region" description="Polar residues" evidence="1">
    <location>
        <begin position="14"/>
        <end position="23"/>
    </location>
</feature>
<dbReference type="GO" id="GO:0016747">
    <property type="term" value="F:acyltransferase activity, transferring groups other than amino-acyl groups"/>
    <property type="evidence" value="ECO:0007669"/>
    <property type="project" value="InterPro"/>
</dbReference>
<dbReference type="PROSITE" id="PS51186">
    <property type="entry name" value="GNAT"/>
    <property type="match status" value="1"/>
</dbReference>
<dbReference type="RefSeq" id="XP_025579572.1">
    <property type="nucleotide sequence ID" value="XM_025721153.1"/>
</dbReference>
<reference evidence="3 4" key="1">
    <citation type="submission" date="2018-02" db="EMBL/GenBank/DDBJ databases">
        <title>The genomes of Aspergillus section Nigri reveals drivers in fungal speciation.</title>
        <authorList>
            <consortium name="DOE Joint Genome Institute"/>
            <person name="Vesth T.C."/>
            <person name="Nybo J."/>
            <person name="Theobald S."/>
            <person name="Brandl J."/>
            <person name="Frisvad J.C."/>
            <person name="Nielsen K.F."/>
            <person name="Lyhne E.K."/>
            <person name="Kogle M.E."/>
            <person name="Kuo A."/>
            <person name="Riley R."/>
            <person name="Clum A."/>
            <person name="Nolan M."/>
            <person name="Lipzen A."/>
            <person name="Salamov A."/>
            <person name="Henrissat B."/>
            <person name="Wiebenga A."/>
            <person name="De vries R.P."/>
            <person name="Grigoriev I.V."/>
            <person name="Mortensen U.H."/>
            <person name="Andersen M.R."/>
            <person name="Baker S.E."/>
        </authorList>
    </citation>
    <scope>NUCLEOTIDE SEQUENCE [LARGE SCALE GENOMIC DNA]</scope>
    <source>
        <strain evidence="3 4">CBS 121593</strain>
    </source>
</reference>
<feature type="compositionally biased region" description="Low complexity" evidence="1">
    <location>
        <begin position="73"/>
        <end position="84"/>
    </location>
</feature>
<dbReference type="VEuPathDB" id="FungiDB:BO80DRAFT_440843"/>
<dbReference type="InterPro" id="IPR000182">
    <property type="entry name" value="GNAT_dom"/>
</dbReference>
<feature type="region of interest" description="Disordered" evidence="1">
    <location>
        <begin position="279"/>
        <end position="306"/>
    </location>
</feature>
<keyword evidence="4" id="KW-1185">Reference proteome</keyword>
<protein>
    <recommendedName>
        <fullName evidence="2">N-acetyltransferase domain-containing protein</fullName>
    </recommendedName>
</protein>
<proteinExistence type="predicted"/>
<dbReference type="AlphaFoldDB" id="A0A395HDR6"/>
<dbReference type="SUPFAM" id="SSF55729">
    <property type="entry name" value="Acyl-CoA N-acyltransferases (Nat)"/>
    <property type="match status" value="1"/>
</dbReference>
<feature type="compositionally biased region" description="Basic and acidic residues" evidence="1">
    <location>
        <begin position="169"/>
        <end position="188"/>
    </location>
</feature>
<sequence>MALITPAISMLETSPTPVATNSRVEIHDSKDPTSSDRETQVVVKLPTTSTTIHDTPRRAIPRPSQPLYRPPRQRNSQRQSQDQSFLPRRGKALGSEYQYQRKVAHSFSAPLFSYASKETFEAGPSTVTQKVDRAASSSPAVKNPEQAASPEDKQVTKRNMSSTNGSDEIVLRDFRNKDKQRNVEETLPHTKNTSLESNVPEVKGESAAEREKRPPREEVRAELDRLKKQALVDYAKRQEEVALETADPAILAKCRDGPGVDPDSEIYAEIAKRRRVRPVEEADLNVEPPSRPESSGEEEKLEDDSLSNLEELEASFEPEKLSHLWDAYANDLVLYPKVINGQVTLATEPTEAQRELQKKFKVFACHPHASQDVNKLPPYTEDLDWQLDSHLCNWWFVPPNIVNVDEWKRSLRRWLDNSIVMSCYIDQYHKSYFDGTAHPDGSTSFYIPDLPDHTTILDPSDEKGRLHRCETAEGYCKNLVSHIKKEEKDEAQRLMRVRRANEAFLANREVNPNTPKANIYLRPAQMKDVPQLLLIYNRYARESCLSIHTQDLKPDYVRGRIQAAKSAQLPFLVAVERGSRREREAIFGYATATEYSPGQYTTGRFTAQLEVFVLPEHQKKGIGYCLLDKLLQICDPAYCSKEGYTFDNRGVGGYSLGGERVLARLLFIMTILPEDVEVHSWTRKWLEKYGFEVQGQLKGAASKFDRLLDVFYLVRKTTFVLNYR</sequence>
<dbReference type="Gene3D" id="3.40.630.30">
    <property type="match status" value="1"/>
</dbReference>
<feature type="compositionally biased region" description="Acidic residues" evidence="1">
    <location>
        <begin position="295"/>
        <end position="306"/>
    </location>
</feature>